<dbReference type="WBParaSite" id="jg14665">
    <property type="protein sequence ID" value="jg14665"/>
    <property type="gene ID" value="jg14665"/>
</dbReference>
<dbReference type="PANTHER" id="PTHR47331">
    <property type="entry name" value="PHD-TYPE DOMAIN-CONTAINING PROTEIN"/>
    <property type="match status" value="1"/>
</dbReference>
<proteinExistence type="predicted"/>
<evidence type="ECO:0000313" key="2">
    <source>
        <dbReference type="WBParaSite" id="jg14665"/>
    </source>
</evidence>
<dbReference type="PANTHER" id="PTHR47331:SF5">
    <property type="entry name" value="RIBONUCLEASE H"/>
    <property type="match status" value="1"/>
</dbReference>
<reference evidence="2" key="1">
    <citation type="submission" date="2022-11" db="UniProtKB">
        <authorList>
            <consortium name="WormBaseParasite"/>
        </authorList>
    </citation>
    <scope>IDENTIFICATION</scope>
</reference>
<name>A0A915D286_9BILA</name>
<keyword evidence="1" id="KW-1185">Reference proteome</keyword>
<sequence>MHMMSFLANLKGGTTANFSKDRRIEDLELHCFSDASGTAYGAVLYARCNGTNHLLCSKNIVVPNSSKTATTKATIPKLELHAAAMVAQLLTAVQQELRAPTTIAQLWTDSQCVVNLPNSQERQKRYIENQLARIRQFPVNQI</sequence>
<dbReference type="AlphaFoldDB" id="A0A915D286"/>
<organism evidence="1 2">
    <name type="scientific">Ditylenchus dipsaci</name>
    <dbReference type="NCBI Taxonomy" id="166011"/>
    <lineage>
        <taxon>Eukaryota</taxon>
        <taxon>Metazoa</taxon>
        <taxon>Ecdysozoa</taxon>
        <taxon>Nematoda</taxon>
        <taxon>Chromadorea</taxon>
        <taxon>Rhabditida</taxon>
        <taxon>Tylenchina</taxon>
        <taxon>Tylenchomorpha</taxon>
        <taxon>Sphaerularioidea</taxon>
        <taxon>Anguinidae</taxon>
        <taxon>Anguininae</taxon>
        <taxon>Ditylenchus</taxon>
    </lineage>
</organism>
<protein>
    <submittedName>
        <fullName evidence="2">RNase H type-1 domain-containing protein</fullName>
    </submittedName>
</protein>
<accession>A0A915D286</accession>
<dbReference type="Pfam" id="PF05380">
    <property type="entry name" value="Peptidase_A17"/>
    <property type="match status" value="1"/>
</dbReference>
<dbReference type="InterPro" id="IPR008042">
    <property type="entry name" value="Retrotrans_Pao"/>
</dbReference>
<evidence type="ECO:0000313" key="1">
    <source>
        <dbReference type="Proteomes" id="UP000887574"/>
    </source>
</evidence>
<dbReference type="Proteomes" id="UP000887574">
    <property type="component" value="Unplaced"/>
</dbReference>